<feature type="chain" id="PRO_5004199249" evidence="6">
    <location>
        <begin position="23"/>
        <end position="97"/>
    </location>
</feature>
<dbReference type="SUPFAM" id="SSF54117">
    <property type="entry name" value="Interleukin 8-like chemokines"/>
    <property type="match status" value="1"/>
</dbReference>
<dbReference type="FunFam" id="2.40.50.40:FF:000002">
    <property type="entry name" value="C-C motif chemokine"/>
    <property type="match status" value="1"/>
</dbReference>
<feature type="signal peptide" evidence="6">
    <location>
        <begin position="1"/>
        <end position="22"/>
    </location>
</feature>
<name>Q20I89_ICTPU</name>
<dbReference type="SMART" id="SM00199">
    <property type="entry name" value="SCY"/>
    <property type="match status" value="1"/>
</dbReference>
<feature type="domain" description="Chemokine interleukin-8-like" evidence="7">
    <location>
        <begin position="28"/>
        <end position="86"/>
    </location>
</feature>
<reference evidence="8" key="1">
    <citation type="journal article" date="2006" name="Mol. Genet. Genomics">
        <title>Catfish CC chemokines: genomic clustering, duplications, and expression after bacterial infection with Edwardsiella ictaluri.</title>
        <authorList>
            <person name="Peatman E."/>
            <person name="Bao B."/>
            <person name="Peng X."/>
            <person name="Baoprasertkul P."/>
            <person name="Brady Y."/>
            <person name="Liu Z."/>
        </authorList>
    </citation>
    <scope>NUCLEOTIDE SEQUENCE</scope>
</reference>
<evidence type="ECO:0000256" key="6">
    <source>
        <dbReference type="SAM" id="SignalP"/>
    </source>
</evidence>
<accession>Q20I89</accession>
<dbReference type="PANTHER" id="PTHR12015">
    <property type="entry name" value="SMALL INDUCIBLE CYTOKINE A"/>
    <property type="match status" value="1"/>
</dbReference>
<evidence type="ECO:0000256" key="2">
    <source>
        <dbReference type="ARBA" id="ARBA00010868"/>
    </source>
</evidence>
<dbReference type="PANTHER" id="PTHR12015:SF183">
    <property type="entry name" value="C-C MOTIF CHEMOKINE 3"/>
    <property type="match status" value="1"/>
</dbReference>
<dbReference type="Gene3D" id="2.40.50.40">
    <property type="match status" value="1"/>
</dbReference>
<dbReference type="PROSITE" id="PS51257">
    <property type="entry name" value="PROKAR_LIPOPROTEIN"/>
    <property type="match status" value="1"/>
</dbReference>
<dbReference type="EMBL" id="DQ182569">
    <property type="protein sequence ID" value="AAZ99068.1"/>
    <property type="molecule type" value="Genomic_DNA"/>
</dbReference>
<comment type="similarity">
    <text evidence="2">Belongs to the intercrine beta (chemokine CC) family.</text>
</comment>
<keyword evidence="3" id="KW-0202">Cytokine</keyword>
<dbReference type="InterPro" id="IPR001811">
    <property type="entry name" value="Chemokine_IL8-like_dom"/>
</dbReference>
<evidence type="ECO:0000256" key="3">
    <source>
        <dbReference type="ARBA" id="ARBA00022514"/>
    </source>
</evidence>
<protein>
    <submittedName>
        <fullName evidence="8">CC chemokine SCYA120B</fullName>
    </submittedName>
</protein>
<proteinExistence type="inferred from homology"/>
<dbReference type="GO" id="GO:0008009">
    <property type="term" value="F:chemokine activity"/>
    <property type="evidence" value="ECO:0007669"/>
    <property type="project" value="InterPro"/>
</dbReference>
<evidence type="ECO:0000259" key="7">
    <source>
        <dbReference type="SMART" id="SM00199"/>
    </source>
</evidence>
<comment type="subcellular location">
    <subcellularLocation>
        <location evidence="1">Secreted</location>
    </subcellularLocation>
</comment>
<keyword evidence="4" id="KW-0964">Secreted</keyword>
<dbReference type="InterPro" id="IPR039809">
    <property type="entry name" value="Chemokine_b/g/d"/>
</dbReference>
<evidence type="ECO:0000313" key="8">
    <source>
        <dbReference type="EMBL" id="AAZ99068.1"/>
    </source>
</evidence>
<evidence type="ECO:0000256" key="5">
    <source>
        <dbReference type="ARBA" id="ARBA00022729"/>
    </source>
</evidence>
<dbReference type="GO" id="GO:0005615">
    <property type="term" value="C:extracellular space"/>
    <property type="evidence" value="ECO:0007669"/>
    <property type="project" value="UniProtKB-KW"/>
</dbReference>
<dbReference type="InterPro" id="IPR036048">
    <property type="entry name" value="Interleukin_8-like_sf"/>
</dbReference>
<dbReference type="Pfam" id="PF00048">
    <property type="entry name" value="IL8"/>
    <property type="match status" value="1"/>
</dbReference>
<dbReference type="CDD" id="cd00272">
    <property type="entry name" value="Chemokine_CC"/>
    <property type="match status" value="1"/>
</dbReference>
<evidence type="ECO:0000256" key="1">
    <source>
        <dbReference type="ARBA" id="ARBA00004613"/>
    </source>
</evidence>
<keyword evidence="5 6" id="KW-0732">Signal</keyword>
<dbReference type="AlphaFoldDB" id="Q20I89"/>
<dbReference type="GO" id="GO:0006955">
    <property type="term" value="P:immune response"/>
    <property type="evidence" value="ECO:0007669"/>
    <property type="project" value="InterPro"/>
</dbReference>
<sequence length="97" mass="10803">MVSRSLLLVLLGLACLQSFTTAISANEPDRCCFSYRTRPIPEKLITAYNETHPLCPKPGVVFTVKSGRLACGDPTVEWVQKLIKKLNQRPTQPQTTD</sequence>
<organism evidence="8">
    <name type="scientific">Ictalurus punctatus</name>
    <name type="common">Channel catfish</name>
    <name type="synonym">Silurus punctatus</name>
    <dbReference type="NCBI Taxonomy" id="7998"/>
    <lineage>
        <taxon>Eukaryota</taxon>
        <taxon>Metazoa</taxon>
        <taxon>Chordata</taxon>
        <taxon>Craniata</taxon>
        <taxon>Vertebrata</taxon>
        <taxon>Euteleostomi</taxon>
        <taxon>Actinopterygii</taxon>
        <taxon>Neopterygii</taxon>
        <taxon>Teleostei</taxon>
        <taxon>Ostariophysi</taxon>
        <taxon>Siluriformes</taxon>
        <taxon>Ictaluridae</taxon>
        <taxon>Ictalurus</taxon>
    </lineage>
</organism>
<evidence type="ECO:0000256" key="4">
    <source>
        <dbReference type="ARBA" id="ARBA00022525"/>
    </source>
</evidence>